<dbReference type="AlphaFoldDB" id="A0A0C3CBG0"/>
<keyword evidence="2" id="KW-1185">Reference proteome</keyword>
<gene>
    <name evidence="1" type="ORF">PILCRDRAFT_815475</name>
</gene>
<protein>
    <submittedName>
        <fullName evidence="1">Uncharacterized protein</fullName>
    </submittedName>
</protein>
<sequence>MDLGAEAMGAYKAQQGGCTYIQFKNELNDFRCMGCGNEFSKFYLRQSALIEVQGLPK</sequence>
<organism evidence="1 2">
    <name type="scientific">Piloderma croceum (strain F 1598)</name>
    <dbReference type="NCBI Taxonomy" id="765440"/>
    <lineage>
        <taxon>Eukaryota</taxon>
        <taxon>Fungi</taxon>
        <taxon>Dikarya</taxon>
        <taxon>Basidiomycota</taxon>
        <taxon>Agaricomycotina</taxon>
        <taxon>Agaricomycetes</taxon>
        <taxon>Agaricomycetidae</taxon>
        <taxon>Atheliales</taxon>
        <taxon>Atheliaceae</taxon>
        <taxon>Piloderma</taxon>
    </lineage>
</organism>
<dbReference type="InParanoid" id="A0A0C3CBG0"/>
<dbReference type="OrthoDB" id="2667030at2759"/>
<evidence type="ECO:0000313" key="1">
    <source>
        <dbReference type="EMBL" id="KIM87037.1"/>
    </source>
</evidence>
<evidence type="ECO:0000313" key="2">
    <source>
        <dbReference type="Proteomes" id="UP000054166"/>
    </source>
</evidence>
<reference evidence="2" key="2">
    <citation type="submission" date="2015-01" db="EMBL/GenBank/DDBJ databases">
        <title>Evolutionary Origins and Diversification of the Mycorrhizal Mutualists.</title>
        <authorList>
            <consortium name="DOE Joint Genome Institute"/>
            <consortium name="Mycorrhizal Genomics Consortium"/>
            <person name="Kohler A."/>
            <person name="Kuo A."/>
            <person name="Nagy L.G."/>
            <person name="Floudas D."/>
            <person name="Copeland A."/>
            <person name="Barry K.W."/>
            <person name="Cichocki N."/>
            <person name="Veneault-Fourrey C."/>
            <person name="LaButti K."/>
            <person name="Lindquist E.A."/>
            <person name="Lipzen A."/>
            <person name="Lundell T."/>
            <person name="Morin E."/>
            <person name="Murat C."/>
            <person name="Riley R."/>
            <person name="Ohm R."/>
            <person name="Sun H."/>
            <person name="Tunlid A."/>
            <person name="Henrissat B."/>
            <person name="Grigoriev I.V."/>
            <person name="Hibbett D.S."/>
            <person name="Martin F."/>
        </authorList>
    </citation>
    <scope>NUCLEOTIDE SEQUENCE [LARGE SCALE GENOMIC DNA]</scope>
    <source>
        <strain evidence="2">F 1598</strain>
    </source>
</reference>
<dbReference type="HOGENOM" id="CLU_2997228_0_0_1"/>
<dbReference type="EMBL" id="KN832980">
    <property type="protein sequence ID" value="KIM87037.1"/>
    <property type="molecule type" value="Genomic_DNA"/>
</dbReference>
<proteinExistence type="predicted"/>
<dbReference type="Proteomes" id="UP000054166">
    <property type="component" value="Unassembled WGS sequence"/>
</dbReference>
<name>A0A0C3CBG0_PILCF</name>
<accession>A0A0C3CBG0</accession>
<reference evidence="1 2" key="1">
    <citation type="submission" date="2014-04" db="EMBL/GenBank/DDBJ databases">
        <authorList>
            <consortium name="DOE Joint Genome Institute"/>
            <person name="Kuo A."/>
            <person name="Tarkka M."/>
            <person name="Buscot F."/>
            <person name="Kohler A."/>
            <person name="Nagy L.G."/>
            <person name="Floudas D."/>
            <person name="Copeland A."/>
            <person name="Barry K.W."/>
            <person name="Cichocki N."/>
            <person name="Veneault-Fourrey C."/>
            <person name="LaButti K."/>
            <person name="Lindquist E.A."/>
            <person name="Lipzen A."/>
            <person name="Lundell T."/>
            <person name="Morin E."/>
            <person name="Murat C."/>
            <person name="Sun H."/>
            <person name="Tunlid A."/>
            <person name="Henrissat B."/>
            <person name="Grigoriev I.V."/>
            <person name="Hibbett D.S."/>
            <person name="Martin F."/>
            <person name="Nordberg H.P."/>
            <person name="Cantor M.N."/>
            <person name="Hua S.X."/>
        </authorList>
    </citation>
    <scope>NUCLEOTIDE SEQUENCE [LARGE SCALE GENOMIC DNA]</scope>
    <source>
        <strain evidence="1 2">F 1598</strain>
    </source>
</reference>